<evidence type="ECO:0000313" key="3">
    <source>
        <dbReference type="Proteomes" id="UP000585614"/>
    </source>
</evidence>
<sequence length="126" mass="14683">MMLRRNVYKVLCFGLILVIAYNLFLVFYTKAILQKLILSSLQKELHLPLSEWNGTVIKRLSHLELDFQHLRNSMFFQDPSAPCQVIGFNLVVDGAADWPMWESNRRPWCYEHRASTTEPTSSPKVI</sequence>
<accession>A0A7J7WPR4</accession>
<feature type="transmembrane region" description="Helical" evidence="1">
    <location>
        <begin position="7"/>
        <end position="28"/>
    </location>
</feature>
<keyword evidence="1" id="KW-0812">Transmembrane</keyword>
<dbReference type="AlphaFoldDB" id="A0A7J7WPR4"/>
<evidence type="ECO:0000256" key="1">
    <source>
        <dbReference type="SAM" id="Phobius"/>
    </source>
</evidence>
<dbReference type="GO" id="GO:0016740">
    <property type="term" value="F:transferase activity"/>
    <property type="evidence" value="ECO:0007669"/>
    <property type="project" value="UniProtKB-KW"/>
</dbReference>
<dbReference type="EMBL" id="JACAGC010000010">
    <property type="protein sequence ID" value="KAF6339369.1"/>
    <property type="molecule type" value="Genomic_DNA"/>
</dbReference>
<gene>
    <name evidence="2" type="ORF">mRhiFer1_005516</name>
</gene>
<evidence type="ECO:0000313" key="2">
    <source>
        <dbReference type="EMBL" id="KAF6339369.1"/>
    </source>
</evidence>
<dbReference type="Proteomes" id="UP000585614">
    <property type="component" value="Unassembled WGS sequence"/>
</dbReference>
<name>A0A7J7WPR4_RHIFE</name>
<protein>
    <submittedName>
        <fullName evidence="2">Polypeptide N-acetylgalactosaminyltransferase 8</fullName>
    </submittedName>
</protein>
<proteinExistence type="predicted"/>
<organism evidence="2 3">
    <name type="scientific">Rhinolophus ferrumequinum</name>
    <name type="common">Greater horseshoe bat</name>
    <dbReference type="NCBI Taxonomy" id="59479"/>
    <lineage>
        <taxon>Eukaryota</taxon>
        <taxon>Metazoa</taxon>
        <taxon>Chordata</taxon>
        <taxon>Craniata</taxon>
        <taxon>Vertebrata</taxon>
        <taxon>Euteleostomi</taxon>
        <taxon>Mammalia</taxon>
        <taxon>Eutheria</taxon>
        <taxon>Laurasiatheria</taxon>
        <taxon>Chiroptera</taxon>
        <taxon>Yinpterochiroptera</taxon>
        <taxon>Rhinolophoidea</taxon>
        <taxon>Rhinolophidae</taxon>
        <taxon>Rhinolophinae</taxon>
        <taxon>Rhinolophus</taxon>
    </lineage>
</organism>
<comment type="caution">
    <text evidence="2">The sequence shown here is derived from an EMBL/GenBank/DDBJ whole genome shotgun (WGS) entry which is preliminary data.</text>
</comment>
<keyword evidence="2" id="KW-0808">Transferase</keyword>
<reference evidence="2 3" key="1">
    <citation type="journal article" date="2020" name="Nature">
        <title>Six reference-quality genomes reveal evolution of bat adaptations.</title>
        <authorList>
            <person name="Jebb D."/>
            <person name="Huang Z."/>
            <person name="Pippel M."/>
            <person name="Hughes G.M."/>
            <person name="Lavrichenko K."/>
            <person name="Devanna P."/>
            <person name="Winkler S."/>
            <person name="Jermiin L.S."/>
            <person name="Skirmuntt E.C."/>
            <person name="Katzourakis A."/>
            <person name="Burkitt-Gray L."/>
            <person name="Ray D.A."/>
            <person name="Sullivan K.A.M."/>
            <person name="Roscito J.G."/>
            <person name="Kirilenko B.M."/>
            <person name="Davalos L.M."/>
            <person name="Corthals A.P."/>
            <person name="Power M.L."/>
            <person name="Jones G."/>
            <person name="Ransome R.D."/>
            <person name="Dechmann D.K.N."/>
            <person name="Locatelli A.G."/>
            <person name="Puechmaille S.J."/>
            <person name="Fedrigo O."/>
            <person name="Jarvis E.D."/>
            <person name="Hiller M."/>
            <person name="Vernes S.C."/>
            <person name="Myers E.W."/>
            <person name="Teeling E.C."/>
        </authorList>
    </citation>
    <scope>NUCLEOTIDE SEQUENCE [LARGE SCALE GENOMIC DNA]</scope>
    <source>
        <strain evidence="2">MRhiFer1</strain>
        <tissue evidence="2">Lung</tissue>
    </source>
</reference>
<keyword evidence="1" id="KW-1133">Transmembrane helix</keyword>
<keyword evidence="1" id="KW-0472">Membrane</keyword>